<feature type="signal peptide" evidence="1">
    <location>
        <begin position="1"/>
        <end position="25"/>
    </location>
</feature>
<dbReference type="EMBL" id="FPJA01000004">
    <property type="protein sequence ID" value="SFW13495.1"/>
    <property type="molecule type" value="Genomic_DNA"/>
</dbReference>
<organism evidence="3 4">
    <name type="scientific">Selenomonas ruminantium</name>
    <dbReference type="NCBI Taxonomy" id="971"/>
    <lineage>
        <taxon>Bacteria</taxon>
        <taxon>Bacillati</taxon>
        <taxon>Bacillota</taxon>
        <taxon>Negativicutes</taxon>
        <taxon>Selenomonadales</taxon>
        <taxon>Selenomonadaceae</taxon>
        <taxon>Selenomonas</taxon>
    </lineage>
</organism>
<gene>
    <name evidence="3" type="ORF">SAMN02910323_0299</name>
</gene>
<evidence type="ECO:0000313" key="3">
    <source>
        <dbReference type="EMBL" id="SFW13495.1"/>
    </source>
</evidence>
<keyword evidence="4" id="KW-1185">Reference proteome</keyword>
<dbReference type="RefSeq" id="WP_051598545.1">
    <property type="nucleotide sequence ID" value="NZ_FPJA01000004.1"/>
</dbReference>
<dbReference type="AlphaFoldDB" id="A0A1K1LRJ8"/>
<dbReference type="Proteomes" id="UP000182958">
    <property type="component" value="Unassembled WGS sequence"/>
</dbReference>
<feature type="chain" id="PRO_5009665264" evidence="1">
    <location>
        <begin position="26"/>
        <end position="150"/>
    </location>
</feature>
<evidence type="ECO:0000313" key="4">
    <source>
        <dbReference type="Proteomes" id="UP000182958"/>
    </source>
</evidence>
<protein>
    <submittedName>
        <fullName evidence="3">Cysteine-rich secretory protein family protein</fullName>
    </submittedName>
</protein>
<dbReference type="SUPFAM" id="SSF55797">
    <property type="entry name" value="PR-1-like"/>
    <property type="match status" value="1"/>
</dbReference>
<dbReference type="CDD" id="cd05379">
    <property type="entry name" value="CAP_bacterial"/>
    <property type="match status" value="1"/>
</dbReference>
<reference evidence="4" key="1">
    <citation type="submission" date="2016-11" db="EMBL/GenBank/DDBJ databases">
        <authorList>
            <person name="Varghese N."/>
            <person name="Submissions S."/>
        </authorList>
    </citation>
    <scope>NUCLEOTIDE SEQUENCE [LARGE SCALE GENOMIC DNA]</scope>
    <source>
        <strain evidence="4">C3</strain>
    </source>
</reference>
<dbReference type="PANTHER" id="PTHR31157:SF1">
    <property type="entry name" value="SCP DOMAIN-CONTAINING PROTEIN"/>
    <property type="match status" value="1"/>
</dbReference>
<dbReference type="InterPro" id="IPR035940">
    <property type="entry name" value="CAP_sf"/>
</dbReference>
<evidence type="ECO:0000256" key="1">
    <source>
        <dbReference type="SAM" id="SignalP"/>
    </source>
</evidence>
<dbReference type="Gene3D" id="3.40.33.10">
    <property type="entry name" value="CAP"/>
    <property type="match status" value="1"/>
</dbReference>
<feature type="domain" description="SCP" evidence="2">
    <location>
        <begin position="34"/>
        <end position="146"/>
    </location>
</feature>
<name>A0A1K1LRJ8_SELRU</name>
<dbReference type="PANTHER" id="PTHR31157">
    <property type="entry name" value="SCP DOMAIN-CONTAINING PROTEIN"/>
    <property type="match status" value="1"/>
</dbReference>
<sequence length="150" mass="16892">MRTMQRIMFALVMFAALIVASPVFASDIRTEVQYYVNVERAKAGLQPLVLDNMIGHCADVRAKEAQVSFAHQRPDGRDVKSVLENGTCGWFGENLAVSGVKDAQRIVRAWMGSPTHRANILGRHYVRMGVECKYNKEDGHYYWALLFAGE</sequence>
<accession>A0A1K1LRJ8</accession>
<dbReference type="Pfam" id="PF00188">
    <property type="entry name" value="CAP"/>
    <property type="match status" value="1"/>
</dbReference>
<proteinExistence type="predicted"/>
<evidence type="ECO:0000259" key="2">
    <source>
        <dbReference type="Pfam" id="PF00188"/>
    </source>
</evidence>
<keyword evidence="1" id="KW-0732">Signal</keyword>
<dbReference type="InterPro" id="IPR014044">
    <property type="entry name" value="CAP_dom"/>
</dbReference>